<proteinExistence type="predicted"/>
<dbReference type="EMBL" id="JAUSTO010000006">
    <property type="protein sequence ID" value="MDQ0152446.1"/>
    <property type="molecule type" value="Genomic_DNA"/>
</dbReference>
<dbReference type="RefSeq" id="WP_106612686.1">
    <property type="nucleotide sequence ID" value="NZ_JAUSTO010000006.1"/>
</dbReference>
<dbReference type="Proteomes" id="UP001241537">
    <property type="component" value="Unassembled WGS sequence"/>
</dbReference>
<sequence>MSDQFIVERCSPTLAGLKTGSLFPVEYSDRAEINREIRDLNRTLALKGLRAIPVRYTERFVLIYLYRPDYLKRDLEQKEAEEILRELGYSCGSTNRCVAELERQMKKRETFPHEIGLFLGYPPEDVRGFMRDSRRGCKCIGYWKVYGDVERAEKTFQKYRKCTRVYADCVRRGSPLSQLIVQTDRSGRENGREVQK</sequence>
<reference evidence="1" key="1">
    <citation type="submission" date="2023-07" db="EMBL/GenBank/DDBJ databases">
        <title>Genomic Encyclopedia of Type Strains, Phase IV (KMG-IV): sequencing the most valuable type-strain genomes for metagenomic binning, comparative biology and taxonomic classification.</title>
        <authorList>
            <person name="Goeker M."/>
        </authorList>
    </citation>
    <scope>NUCLEOTIDE SEQUENCE</scope>
    <source>
        <strain evidence="1">DSM 19659</strain>
    </source>
</reference>
<organism evidence="1 2">
    <name type="scientific">Moryella indoligenes</name>
    <dbReference type="NCBI Taxonomy" id="371674"/>
    <lineage>
        <taxon>Bacteria</taxon>
        <taxon>Bacillati</taxon>
        <taxon>Bacillota</taxon>
        <taxon>Clostridia</taxon>
        <taxon>Lachnospirales</taxon>
        <taxon>Lachnospiraceae</taxon>
        <taxon>Moryella</taxon>
    </lineage>
</organism>
<evidence type="ECO:0008006" key="3">
    <source>
        <dbReference type="Google" id="ProtNLM"/>
    </source>
</evidence>
<comment type="caution">
    <text evidence="1">The sequence shown here is derived from an EMBL/GenBank/DDBJ whole genome shotgun (WGS) entry which is preliminary data.</text>
</comment>
<dbReference type="AlphaFoldDB" id="A0AAE3V9X7"/>
<dbReference type="InterPro" id="IPR024523">
    <property type="entry name" value="DUF3793"/>
</dbReference>
<accession>A0AAE3V9X7</accession>
<dbReference type="Pfam" id="PF12672">
    <property type="entry name" value="DUF3793"/>
    <property type="match status" value="1"/>
</dbReference>
<keyword evidence="2" id="KW-1185">Reference proteome</keyword>
<gene>
    <name evidence="1" type="ORF">J2S20_001138</name>
</gene>
<name>A0AAE3V9X7_9FIRM</name>
<evidence type="ECO:0000313" key="1">
    <source>
        <dbReference type="EMBL" id="MDQ0152446.1"/>
    </source>
</evidence>
<protein>
    <recommendedName>
        <fullName evidence="3">DUF3793 domain-containing protein</fullName>
    </recommendedName>
</protein>
<evidence type="ECO:0000313" key="2">
    <source>
        <dbReference type="Proteomes" id="UP001241537"/>
    </source>
</evidence>